<accession>A0ABW6ACF7</accession>
<dbReference type="EMBL" id="JBHUOM010000001">
    <property type="protein sequence ID" value="MFD2933045.1"/>
    <property type="molecule type" value="Genomic_DNA"/>
</dbReference>
<name>A0ABW6ACF7_9BACT</name>
<gene>
    <name evidence="2" type="ORF">ACFS25_04585</name>
</gene>
<feature type="transmembrane region" description="Helical" evidence="1">
    <location>
        <begin position="41"/>
        <end position="59"/>
    </location>
</feature>
<evidence type="ECO:0000313" key="3">
    <source>
        <dbReference type="Proteomes" id="UP001597512"/>
    </source>
</evidence>
<proteinExistence type="predicted"/>
<reference evidence="3" key="1">
    <citation type="journal article" date="2019" name="Int. J. Syst. Evol. Microbiol.">
        <title>The Global Catalogue of Microorganisms (GCM) 10K type strain sequencing project: providing services to taxonomists for standard genome sequencing and annotation.</title>
        <authorList>
            <consortium name="The Broad Institute Genomics Platform"/>
            <consortium name="The Broad Institute Genome Sequencing Center for Infectious Disease"/>
            <person name="Wu L."/>
            <person name="Ma J."/>
        </authorList>
    </citation>
    <scope>NUCLEOTIDE SEQUENCE [LARGE SCALE GENOMIC DNA]</scope>
    <source>
        <strain evidence="3">KCTC 52490</strain>
    </source>
</reference>
<dbReference type="RefSeq" id="WP_381497227.1">
    <property type="nucleotide sequence ID" value="NZ_JBHUOM010000001.1"/>
</dbReference>
<keyword evidence="1" id="KW-0472">Membrane</keyword>
<keyword evidence="1" id="KW-1133">Transmembrane helix</keyword>
<protein>
    <submittedName>
        <fullName evidence="2">Uncharacterized protein</fullName>
    </submittedName>
</protein>
<organism evidence="2 3">
    <name type="scientific">Spirosoma flavum</name>
    <dbReference type="NCBI Taxonomy" id="2048557"/>
    <lineage>
        <taxon>Bacteria</taxon>
        <taxon>Pseudomonadati</taxon>
        <taxon>Bacteroidota</taxon>
        <taxon>Cytophagia</taxon>
        <taxon>Cytophagales</taxon>
        <taxon>Cytophagaceae</taxon>
        <taxon>Spirosoma</taxon>
    </lineage>
</organism>
<keyword evidence="3" id="KW-1185">Reference proteome</keyword>
<evidence type="ECO:0000313" key="2">
    <source>
        <dbReference type="EMBL" id="MFD2933045.1"/>
    </source>
</evidence>
<sequence>MHKTFLLFIIIIGASVAFFGYCAVLIDWIRDYSSGVYRHDYLEAVLESGALVLYTYFGIKFFNRHVSSLR</sequence>
<keyword evidence="1" id="KW-0812">Transmembrane</keyword>
<dbReference type="Proteomes" id="UP001597512">
    <property type="component" value="Unassembled WGS sequence"/>
</dbReference>
<comment type="caution">
    <text evidence="2">The sequence shown here is derived from an EMBL/GenBank/DDBJ whole genome shotgun (WGS) entry which is preliminary data.</text>
</comment>
<feature type="transmembrane region" description="Helical" evidence="1">
    <location>
        <begin position="6"/>
        <end position="29"/>
    </location>
</feature>
<evidence type="ECO:0000256" key="1">
    <source>
        <dbReference type="SAM" id="Phobius"/>
    </source>
</evidence>